<evidence type="ECO:0000256" key="5">
    <source>
        <dbReference type="ARBA" id="ARBA00023136"/>
    </source>
</evidence>
<comment type="similarity">
    <text evidence="8">Belongs to the EzrA family.</text>
</comment>
<dbReference type="Pfam" id="PF06160">
    <property type="entry name" value="EzrA"/>
    <property type="match status" value="1"/>
</dbReference>
<dbReference type="AlphaFoldDB" id="A0AAJ0NHV7"/>
<gene>
    <name evidence="8" type="primary">ezrA</name>
    <name evidence="10" type="ORF">VV61_00710</name>
</gene>
<dbReference type="HAMAP" id="MF_00728">
    <property type="entry name" value="EzrA"/>
    <property type="match status" value="1"/>
</dbReference>
<evidence type="ECO:0000256" key="2">
    <source>
        <dbReference type="ARBA" id="ARBA00022692"/>
    </source>
</evidence>
<evidence type="ECO:0000256" key="9">
    <source>
        <dbReference type="SAM" id="Phobius"/>
    </source>
</evidence>
<feature type="topological domain" description="Extracellular" evidence="8">
    <location>
        <begin position="1"/>
        <end position="4"/>
    </location>
</feature>
<dbReference type="RefSeq" id="WP_046099186.1">
    <property type="nucleotide sequence ID" value="NZ_BKAP01000001.1"/>
</dbReference>
<evidence type="ECO:0000256" key="6">
    <source>
        <dbReference type="ARBA" id="ARBA00023210"/>
    </source>
</evidence>
<evidence type="ECO:0000256" key="1">
    <source>
        <dbReference type="ARBA" id="ARBA00022618"/>
    </source>
</evidence>
<dbReference type="GO" id="GO:0000917">
    <property type="term" value="P:division septum assembly"/>
    <property type="evidence" value="ECO:0007669"/>
    <property type="project" value="UniProtKB-KW"/>
</dbReference>
<organism evidence="10 11">
    <name type="scientific">Staphylococcus carnosus</name>
    <dbReference type="NCBI Taxonomy" id="1281"/>
    <lineage>
        <taxon>Bacteria</taxon>
        <taxon>Bacillati</taxon>
        <taxon>Bacillota</taxon>
        <taxon>Bacilli</taxon>
        <taxon>Bacillales</taxon>
        <taxon>Staphylococcaceae</taxon>
        <taxon>Staphylococcus</taxon>
    </lineage>
</organism>
<evidence type="ECO:0000256" key="3">
    <source>
        <dbReference type="ARBA" id="ARBA00022989"/>
    </source>
</evidence>
<comment type="caution">
    <text evidence="10">The sequence shown here is derived from an EMBL/GenBank/DDBJ whole genome shotgun (WGS) entry which is preliminary data.</text>
</comment>
<dbReference type="GO" id="GO:0005886">
    <property type="term" value="C:plasma membrane"/>
    <property type="evidence" value="ECO:0007669"/>
    <property type="project" value="UniProtKB-SubCell"/>
</dbReference>
<feature type="coiled-coil region" evidence="8">
    <location>
        <begin position="350"/>
        <end position="426"/>
    </location>
</feature>
<evidence type="ECO:0000256" key="4">
    <source>
        <dbReference type="ARBA" id="ARBA00023054"/>
    </source>
</evidence>
<dbReference type="NCBIfam" id="NF003412">
    <property type="entry name" value="PRK04778.1-6"/>
    <property type="match status" value="1"/>
</dbReference>
<proteinExistence type="inferred from homology"/>
<reference evidence="10 11" key="1">
    <citation type="submission" date="2015-03" db="EMBL/GenBank/DDBJ databases">
        <title>Draft Genome Sequence of S. carnosus subsp. utilis LTH 7013, Isolated from South Tirolean Ham.</title>
        <authorList>
            <person name="Mueller A."/>
            <person name="Huptas C."/>
            <person name="Wenning M."/>
            <person name="Weiss A."/>
            <person name="Schmidt H."/>
        </authorList>
    </citation>
    <scope>NUCLEOTIDE SEQUENCE [LARGE SCALE GENOMIC DNA]</scope>
    <source>
        <strain evidence="10 11">LTH7013</strain>
    </source>
</reference>
<keyword evidence="3 8" id="KW-1133">Transmembrane helix</keyword>
<dbReference type="InterPro" id="IPR010379">
    <property type="entry name" value="EzrA"/>
</dbReference>
<sequence length="566" mass="66631">MALYIILAIIIIALVVVGIMFYLRSSKRQVVEQTEERKIEVEKLTLDDRLSELDELNLKGETQQEHDRLKRESLNNINENLSPVEEKIHNAEENFDKFKFSAAQSELDDANTLMDRYESQHSKLSEEVDNILSLHKDSDRLYEESKNNYREMKRDVLANRHQFGEAADPLEKEIESFEPELIKYTELKEDGNYRQAHEHIATLNEDMNYLKKDMEEIPELIREAQKELPGQFQDLKYGCRDLKVEGYDLDHVKIDSTLQTLKTELSFVEPMISRLEFEEANNKLIGINDQLDEMYDLIEHEVKAKNKVDETKEVITSDLFKAKDMNYTLQTEIEYVRENYYINETDIQNVRQFENEIQNLIAVYDDILREMAKSAVRYSEVQDNLAYIEDHVQVINEKQEKLQNHLIQLREDEAEAKDNILRVQSKKEEVYRRLLASNLTSVPERFIIMKNEIDHEVREINSQFSERPINVKHLKDKVTKVVLHMNNFENEATDVLVNAVLAEKLIQYSNRYRKDDSSIDKSLNEAERLFKNNRYKRAIEIAEQALDSVDPGISQRIEDEVISQNQ</sequence>
<protein>
    <recommendedName>
        <fullName evidence="8">Septation ring formation regulator EzrA</fullName>
    </recommendedName>
</protein>
<keyword evidence="1 8" id="KW-0132">Cell division</keyword>
<name>A0AAJ0NHV7_STACA</name>
<feature type="transmembrane region" description="Helical" evidence="9">
    <location>
        <begin position="6"/>
        <end position="23"/>
    </location>
</feature>
<evidence type="ECO:0000256" key="8">
    <source>
        <dbReference type="HAMAP-Rule" id="MF_00728"/>
    </source>
</evidence>
<feature type="topological domain" description="Cytoplasmic" evidence="8">
    <location>
        <begin position="24"/>
        <end position="566"/>
    </location>
</feature>
<comment type="subcellular location">
    <subcellularLocation>
        <location evidence="8">Cell membrane</location>
        <topology evidence="8">Single-pass membrane protein</topology>
    </subcellularLocation>
    <text evidence="8">Colocalized with FtsZ to the nascent septal site.</text>
</comment>
<dbReference type="EMBL" id="LAIU01000001">
    <property type="protein sequence ID" value="KKB26039.1"/>
    <property type="molecule type" value="Genomic_DNA"/>
</dbReference>
<keyword evidence="2 8" id="KW-0812">Transmembrane</keyword>
<evidence type="ECO:0000313" key="11">
    <source>
        <dbReference type="Proteomes" id="UP000033530"/>
    </source>
</evidence>
<dbReference type="Proteomes" id="UP000033530">
    <property type="component" value="Unassembled WGS sequence"/>
</dbReference>
<evidence type="ECO:0000256" key="7">
    <source>
        <dbReference type="ARBA" id="ARBA00023306"/>
    </source>
</evidence>
<keyword evidence="7 8" id="KW-0131">Cell cycle</keyword>
<keyword evidence="4 8" id="KW-0175">Coiled coil</keyword>
<keyword evidence="5 8" id="KW-0472">Membrane</keyword>
<comment type="function">
    <text evidence="8">Negative regulator of FtsZ ring formation; modulates the frequency and position of FtsZ ring formation. Inhibits FtsZ ring formation at polar sites. Interacts either with FtsZ or with one of its binding partners to promote depolymerization.</text>
</comment>
<keyword evidence="8" id="KW-1003">Cell membrane</keyword>
<dbReference type="GO" id="GO:0005940">
    <property type="term" value="C:septin ring"/>
    <property type="evidence" value="ECO:0007669"/>
    <property type="project" value="InterPro"/>
</dbReference>
<dbReference type="GO" id="GO:0000921">
    <property type="term" value="P:septin ring assembly"/>
    <property type="evidence" value="ECO:0007669"/>
    <property type="project" value="InterPro"/>
</dbReference>
<feature type="coiled-coil region" evidence="8">
    <location>
        <begin position="74"/>
        <end position="134"/>
    </location>
</feature>
<keyword evidence="6 8" id="KW-0717">Septation</keyword>
<evidence type="ECO:0000313" key="10">
    <source>
        <dbReference type="EMBL" id="KKB26039.1"/>
    </source>
</evidence>
<accession>A0AAJ0NHV7</accession>